<organism evidence="2 3">
    <name type="scientific">Streptomyces muensis</name>
    <dbReference type="NCBI Taxonomy" id="1077944"/>
    <lineage>
        <taxon>Bacteria</taxon>
        <taxon>Bacillati</taxon>
        <taxon>Actinomycetota</taxon>
        <taxon>Actinomycetes</taxon>
        <taxon>Kitasatosporales</taxon>
        <taxon>Streptomycetaceae</taxon>
        <taxon>Streptomyces</taxon>
    </lineage>
</organism>
<feature type="region of interest" description="Disordered" evidence="1">
    <location>
        <begin position="1"/>
        <end position="22"/>
    </location>
</feature>
<keyword evidence="3" id="KW-1185">Reference proteome</keyword>
<reference evidence="2" key="1">
    <citation type="submission" date="2022-01" db="EMBL/GenBank/DDBJ databases">
        <title>Draft Genome Sequences of Seven Type Strains of the Genus Streptomyces.</title>
        <authorList>
            <person name="Aziz S."/>
            <person name="Coretto E."/>
            <person name="Chronakova A."/>
            <person name="Sproer C."/>
            <person name="Huber K."/>
            <person name="Nouioui I."/>
            <person name="Gross H."/>
        </authorList>
    </citation>
    <scope>NUCLEOTIDE SEQUENCE</scope>
    <source>
        <strain evidence="2">DSM 103493</strain>
    </source>
</reference>
<protein>
    <submittedName>
        <fullName evidence="2">Uncharacterized protein</fullName>
    </submittedName>
</protein>
<name>A0A9X1PRX4_STRM4</name>
<dbReference type="EMBL" id="JAKEIP010000005">
    <property type="protein sequence ID" value="MCF1592402.1"/>
    <property type="molecule type" value="Genomic_DNA"/>
</dbReference>
<sequence>MSKKPRRDRQVRDREIKRLKRERGISHTEAMRIVDAGRVPADAAGLSPYVPPKGLHLPDGWSKDGTPFTPPPGVPPKSDPYGHAHDVGAGAYLLTFTVPDREDWYGTEVDKAVKAIVYAHRFLVRPGVGWYRAHASVYGPIPITVPYSSDAETPDGFVTVTVMVTPYARIGAGLQELIAFMEDSVRVSSETVLGLYPVAAGLEPERLPVELDMADGIRERLEPRDLSWMHRHPTLADHGPAYETYPDRVVDIRARGWRYTGEGRYTVDYEALRDLPERTYDELAAIDGPLSVVEEPNPYNAEDFVKALESAGTAAAASLLVALYQLDAQYKEWSQESGEPSCSLTAGREGSWESETMMAMVQDLGPALAGQPDRFHAETTEALKEELEGWTGMSQHYTEVAENVAVLFSRAADNQGGWRALADQELQAVEPLRTWLMSKSPTRLAQA</sequence>
<dbReference type="RefSeq" id="WP_234760715.1">
    <property type="nucleotide sequence ID" value="NZ_JAKEIP010000005.1"/>
</dbReference>
<comment type="caution">
    <text evidence="2">The sequence shown here is derived from an EMBL/GenBank/DDBJ whole genome shotgun (WGS) entry which is preliminary data.</text>
</comment>
<accession>A0A9X1PRX4</accession>
<dbReference type="Proteomes" id="UP001139384">
    <property type="component" value="Unassembled WGS sequence"/>
</dbReference>
<evidence type="ECO:0000313" key="3">
    <source>
        <dbReference type="Proteomes" id="UP001139384"/>
    </source>
</evidence>
<evidence type="ECO:0000256" key="1">
    <source>
        <dbReference type="SAM" id="MobiDB-lite"/>
    </source>
</evidence>
<gene>
    <name evidence="2" type="ORF">L0P92_02305</name>
</gene>
<feature type="compositionally biased region" description="Basic and acidic residues" evidence="1">
    <location>
        <begin position="8"/>
        <end position="22"/>
    </location>
</feature>
<proteinExistence type="predicted"/>
<dbReference type="AlphaFoldDB" id="A0A9X1PRX4"/>
<evidence type="ECO:0000313" key="2">
    <source>
        <dbReference type="EMBL" id="MCF1592402.1"/>
    </source>
</evidence>